<dbReference type="InterPro" id="IPR002885">
    <property type="entry name" value="PPR_rpt"/>
</dbReference>
<evidence type="ECO:0000313" key="3">
    <source>
        <dbReference type="Proteomes" id="UP000504608"/>
    </source>
</evidence>
<evidence type="ECO:0000313" key="4">
    <source>
        <dbReference type="RefSeq" id="XP_022966074.1"/>
    </source>
</evidence>
<proteinExistence type="predicted"/>
<organism evidence="3 4">
    <name type="scientific">Cucurbita maxima</name>
    <name type="common">Pumpkin</name>
    <name type="synonym">Winter squash</name>
    <dbReference type="NCBI Taxonomy" id="3661"/>
    <lineage>
        <taxon>Eukaryota</taxon>
        <taxon>Viridiplantae</taxon>
        <taxon>Streptophyta</taxon>
        <taxon>Embryophyta</taxon>
        <taxon>Tracheophyta</taxon>
        <taxon>Spermatophyta</taxon>
        <taxon>Magnoliopsida</taxon>
        <taxon>eudicotyledons</taxon>
        <taxon>Gunneridae</taxon>
        <taxon>Pentapetalae</taxon>
        <taxon>rosids</taxon>
        <taxon>fabids</taxon>
        <taxon>Cucurbitales</taxon>
        <taxon>Cucurbitaceae</taxon>
        <taxon>Cucurbiteae</taxon>
        <taxon>Cucurbita</taxon>
    </lineage>
</organism>
<dbReference type="OrthoDB" id="762539at2759"/>
<feature type="repeat" description="PPR" evidence="2">
    <location>
        <begin position="162"/>
        <end position="196"/>
    </location>
</feature>
<dbReference type="NCBIfam" id="TIGR00756">
    <property type="entry name" value="PPR"/>
    <property type="match status" value="1"/>
</dbReference>
<accession>A0A6J1HSM5</accession>
<dbReference type="Pfam" id="PF01535">
    <property type="entry name" value="PPR"/>
    <property type="match status" value="1"/>
</dbReference>
<dbReference type="GeneID" id="111465788"/>
<dbReference type="PROSITE" id="PS51375">
    <property type="entry name" value="PPR"/>
    <property type="match status" value="1"/>
</dbReference>
<dbReference type="InterPro" id="IPR011990">
    <property type="entry name" value="TPR-like_helical_dom_sf"/>
</dbReference>
<dbReference type="Proteomes" id="UP000504608">
    <property type="component" value="Unplaced"/>
</dbReference>
<reference evidence="4" key="1">
    <citation type="submission" date="2025-08" db="UniProtKB">
        <authorList>
            <consortium name="RefSeq"/>
        </authorList>
    </citation>
    <scope>IDENTIFICATION</scope>
    <source>
        <tissue evidence="4">Young leaves</tissue>
    </source>
</reference>
<dbReference type="AlphaFoldDB" id="A0A6J1HSM5"/>
<dbReference type="KEGG" id="cmax:111465788"/>
<dbReference type="RefSeq" id="XP_022966074.1">
    <property type="nucleotide sequence ID" value="XM_023110306.1"/>
</dbReference>
<evidence type="ECO:0000256" key="2">
    <source>
        <dbReference type="PROSITE-ProRule" id="PRU00708"/>
    </source>
</evidence>
<dbReference type="PANTHER" id="PTHR47493">
    <property type="entry name" value="OS08G0520200 PROTEIN"/>
    <property type="match status" value="1"/>
</dbReference>
<keyword evidence="3" id="KW-1185">Reference proteome</keyword>
<name>A0A6J1HSM5_CUCMA</name>
<dbReference type="PANTHER" id="PTHR47493:SF1">
    <property type="entry name" value="OS08G0520200 PROTEIN"/>
    <property type="match status" value="1"/>
</dbReference>
<sequence>MELNSLVAAVANPHCFPTNLKQKRSFLFQHRRPAGRASARKILRQNKEKGSFADDDSSINHSQVIEKLSQRRTPVLAQEIFLELKSEDFPLNNSTLSSLMVRYIDGGLLLQAEAIWEEMLNSCFVPSVLVISKLLNTYGKMRRFDDIIKVLDQVKLRYLHLLPEAYSLAISCFGKHGQLELMENTLREMVSSGVPVGSRTGNSFIVYYSIFGSLMEMETAYGRLKRSRFLIEKEGILAMAFAYIRERKFYRLGEFLRDVGLRRKNVGNLLWNLLLLSYAANFKMKSLQREFLAMVEAGFNPDITTFNIRAMAFSRMDLLWDLHLSLEHMKHVKIEPDLVTYGCVVDAYVNRRLGRNLEFVLSKMNPDQPPILSTDLFVFEALGKGDFHMSSEAFMQFQKQKKWTYRELISLYLKKQHRRDQVFWNY</sequence>
<dbReference type="Pfam" id="PF13812">
    <property type="entry name" value="PPR_3"/>
    <property type="match status" value="1"/>
</dbReference>
<gene>
    <name evidence="4" type="primary">LOC111465788</name>
</gene>
<dbReference type="Gene3D" id="1.25.40.10">
    <property type="entry name" value="Tetratricopeptide repeat domain"/>
    <property type="match status" value="2"/>
</dbReference>
<keyword evidence="1" id="KW-0677">Repeat</keyword>
<evidence type="ECO:0000256" key="1">
    <source>
        <dbReference type="ARBA" id="ARBA00022737"/>
    </source>
</evidence>
<protein>
    <submittedName>
        <fullName evidence="4">Pentatricopeptide repeat-containing protein At3g42630</fullName>
    </submittedName>
</protein>